<feature type="domain" description="HTH lysR-type" evidence="5">
    <location>
        <begin position="1"/>
        <end position="60"/>
    </location>
</feature>
<dbReference type="InterPro" id="IPR058163">
    <property type="entry name" value="LysR-type_TF_proteobact-type"/>
</dbReference>
<dbReference type="InterPro" id="IPR036390">
    <property type="entry name" value="WH_DNA-bd_sf"/>
</dbReference>
<keyword evidence="7" id="KW-1185">Reference proteome</keyword>
<dbReference type="PRINTS" id="PR00039">
    <property type="entry name" value="HTHLYSR"/>
</dbReference>
<proteinExistence type="inferred from homology"/>
<dbReference type="SUPFAM" id="SSF53850">
    <property type="entry name" value="Periplasmic binding protein-like II"/>
    <property type="match status" value="1"/>
</dbReference>
<accession>A0A095T7Y7</accession>
<dbReference type="OrthoDB" id="9786526at2"/>
<dbReference type="GO" id="GO:0003700">
    <property type="term" value="F:DNA-binding transcription factor activity"/>
    <property type="evidence" value="ECO:0007669"/>
    <property type="project" value="InterPro"/>
</dbReference>
<evidence type="ECO:0000256" key="2">
    <source>
        <dbReference type="ARBA" id="ARBA00023015"/>
    </source>
</evidence>
<comment type="similarity">
    <text evidence="1">Belongs to the LysR transcriptional regulatory family.</text>
</comment>
<keyword evidence="4" id="KW-0804">Transcription</keyword>
<protein>
    <submittedName>
        <fullName evidence="6">LysR family transcriptional regulator</fullName>
    </submittedName>
</protein>
<dbReference type="eggNOG" id="COG0583">
    <property type="taxonomic scope" value="Bacteria"/>
</dbReference>
<dbReference type="InterPro" id="IPR036388">
    <property type="entry name" value="WH-like_DNA-bd_sf"/>
</dbReference>
<evidence type="ECO:0000256" key="3">
    <source>
        <dbReference type="ARBA" id="ARBA00023125"/>
    </source>
</evidence>
<dbReference type="Gene3D" id="3.40.190.10">
    <property type="entry name" value="Periplasmic binding protein-like II"/>
    <property type="match status" value="2"/>
</dbReference>
<dbReference type="PROSITE" id="PS50931">
    <property type="entry name" value="HTH_LYSR"/>
    <property type="match status" value="1"/>
</dbReference>
<evidence type="ECO:0000259" key="5">
    <source>
        <dbReference type="PROSITE" id="PS50931"/>
    </source>
</evidence>
<dbReference type="SUPFAM" id="SSF46785">
    <property type="entry name" value="Winged helix' DNA-binding domain"/>
    <property type="match status" value="1"/>
</dbReference>
<gene>
    <name evidence="6" type="ORF">HA49_18245</name>
</gene>
<dbReference type="InterPro" id="IPR049755">
    <property type="entry name" value="YafC/CrgA"/>
</dbReference>
<dbReference type="Gene3D" id="1.10.10.10">
    <property type="entry name" value="Winged helix-like DNA-binding domain superfamily/Winged helix DNA-binding domain"/>
    <property type="match status" value="1"/>
</dbReference>
<dbReference type="Pfam" id="PF00126">
    <property type="entry name" value="HTH_1"/>
    <property type="match status" value="1"/>
</dbReference>
<dbReference type="NCBIfam" id="NF040888">
    <property type="entry name" value="trans_reg_YafC"/>
    <property type="match status" value="1"/>
</dbReference>
<comment type="caution">
    <text evidence="6">The sequence shown here is derived from an EMBL/GenBank/DDBJ whole genome shotgun (WGS) entry which is preliminary data.</text>
</comment>
<keyword evidence="3" id="KW-0238">DNA-binding</keyword>
<dbReference type="GO" id="GO:0006351">
    <property type="term" value="P:DNA-templated transcription"/>
    <property type="evidence" value="ECO:0007669"/>
    <property type="project" value="TreeGrafter"/>
</dbReference>
<dbReference type="STRING" id="642227.HA49_18245"/>
<dbReference type="EMBL" id="JPKR02000003">
    <property type="protein sequence ID" value="KGD72629.1"/>
    <property type="molecule type" value="Genomic_DNA"/>
</dbReference>
<evidence type="ECO:0000313" key="7">
    <source>
        <dbReference type="Proteomes" id="UP000029577"/>
    </source>
</evidence>
<dbReference type="RefSeq" id="WP_038022437.1">
    <property type="nucleotide sequence ID" value="NZ_JPKR02000003.1"/>
</dbReference>
<dbReference type="FunFam" id="3.40.190.10:FF:000126">
    <property type="entry name" value="Transcriptional regulator, LysR family"/>
    <property type="match status" value="1"/>
</dbReference>
<dbReference type="GO" id="GO:0043565">
    <property type="term" value="F:sequence-specific DNA binding"/>
    <property type="evidence" value="ECO:0007669"/>
    <property type="project" value="TreeGrafter"/>
</dbReference>
<dbReference type="FunFam" id="1.10.10.10:FF:000001">
    <property type="entry name" value="LysR family transcriptional regulator"/>
    <property type="match status" value="1"/>
</dbReference>
<name>A0A095T7Y7_9GAMM</name>
<dbReference type="PANTHER" id="PTHR30537:SF20">
    <property type="entry name" value="TRANSCRIPTIONAL REGULATORY PROTEIN"/>
    <property type="match status" value="1"/>
</dbReference>
<evidence type="ECO:0000313" key="6">
    <source>
        <dbReference type="EMBL" id="KGD72629.1"/>
    </source>
</evidence>
<dbReference type="Pfam" id="PF03466">
    <property type="entry name" value="LysR_substrate"/>
    <property type="match status" value="1"/>
</dbReference>
<evidence type="ECO:0000256" key="1">
    <source>
        <dbReference type="ARBA" id="ARBA00009437"/>
    </source>
</evidence>
<dbReference type="AlphaFoldDB" id="A0A095T7Y7"/>
<sequence>MKASSEEMAIFVAVVESGSFSRAAEQLDMANSAVSRSIKKLENKFNISLLNRTTRQLSLTREGERYFRRAQAILQEMASAESELLESQQVPVGNLSIDAATPVLLYLLNPYIAKFRQCYPQINLSLISSETFINLIERKVDIAIRAGTLSDSTLRARPLLTSYRRIVATPAYLAEWGTPETPADLSQHRCLGFTEPASLNIWPLQVADGELLPVTATMSSNSGEVIKQLCLQHNGIACLSDFMVDDEIARGELVVLLADSTQPVGMPVSAVFYSDNAVSSRIRAFIDFISSELAARQT</sequence>
<dbReference type="InterPro" id="IPR000847">
    <property type="entry name" value="LysR_HTH_N"/>
</dbReference>
<evidence type="ECO:0000256" key="4">
    <source>
        <dbReference type="ARBA" id="ARBA00023163"/>
    </source>
</evidence>
<reference evidence="6" key="1">
    <citation type="submission" date="2014-12" db="EMBL/GenBank/DDBJ databases">
        <title>The draft genome of the Tatumella morbirosei type strain, LMG23360T isolated from pineapple rot.</title>
        <authorList>
            <person name="Smits T.H."/>
            <person name="Palmer M."/>
            <person name="Venter S.N."/>
            <person name="Duffy B."/>
            <person name="Steenkamp E.T."/>
            <person name="Chan W.Y."/>
            <person name="Coutinho T.A."/>
            <person name="Coetzee M.P."/>
            <person name="De Maayer P."/>
        </authorList>
    </citation>
    <scope>NUCLEOTIDE SEQUENCE [LARGE SCALE GENOMIC DNA]</scope>
    <source>
        <strain evidence="6">LMG 23360</strain>
    </source>
</reference>
<dbReference type="PANTHER" id="PTHR30537">
    <property type="entry name" value="HTH-TYPE TRANSCRIPTIONAL REGULATOR"/>
    <property type="match status" value="1"/>
</dbReference>
<keyword evidence="2" id="KW-0805">Transcription regulation</keyword>
<organism evidence="6 7">
    <name type="scientific">Tatumella morbirosei</name>
    <dbReference type="NCBI Taxonomy" id="642227"/>
    <lineage>
        <taxon>Bacteria</taxon>
        <taxon>Pseudomonadati</taxon>
        <taxon>Pseudomonadota</taxon>
        <taxon>Gammaproteobacteria</taxon>
        <taxon>Enterobacterales</taxon>
        <taxon>Erwiniaceae</taxon>
        <taxon>Tatumella</taxon>
    </lineage>
</organism>
<dbReference type="Proteomes" id="UP000029577">
    <property type="component" value="Unassembled WGS sequence"/>
</dbReference>
<dbReference type="InterPro" id="IPR005119">
    <property type="entry name" value="LysR_subst-bd"/>
</dbReference>